<evidence type="ECO:0000256" key="1">
    <source>
        <dbReference type="SAM" id="Phobius"/>
    </source>
</evidence>
<evidence type="ECO:0000313" key="3">
    <source>
        <dbReference type="Proteomes" id="UP000002221"/>
    </source>
</evidence>
<protein>
    <submittedName>
        <fullName evidence="2">Uncharacterized protein</fullName>
    </submittedName>
</protein>
<gene>
    <name evidence="2" type="ordered locus">Rmar_2107</name>
</gene>
<dbReference type="Proteomes" id="UP000002221">
    <property type="component" value="Chromosome"/>
</dbReference>
<dbReference type="AlphaFoldDB" id="D0MD75"/>
<keyword evidence="1" id="KW-1133">Transmembrane helix</keyword>
<keyword evidence="1" id="KW-0812">Transmembrane</keyword>
<accession>D0MD75</accession>
<feature type="transmembrane region" description="Helical" evidence="1">
    <location>
        <begin position="7"/>
        <end position="27"/>
    </location>
</feature>
<name>D0MD75_RHOM4</name>
<dbReference type="EMBL" id="CP001807">
    <property type="protein sequence ID" value="ACY48987.1"/>
    <property type="molecule type" value="Genomic_DNA"/>
</dbReference>
<dbReference type="HOGENOM" id="CLU_221405_0_0_10"/>
<sequence length="30" mass="3450">MRYRIDQAIRFLTISAGLVGLLVYAVFHLL</sequence>
<proteinExistence type="predicted"/>
<keyword evidence="1" id="KW-0472">Membrane</keyword>
<evidence type="ECO:0000313" key="2">
    <source>
        <dbReference type="EMBL" id="ACY48987.1"/>
    </source>
</evidence>
<reference evidence="2 3" key="1">
    <citation type="journal article" date="2009" name="Stand. Genomic Sci.">
        <title>Complete genome sequence of Rhodothermus marinus type strain (R-10).</title>
        <authorList>
            <person name="Nolan M."/>
            <person name="Tindall B.J."/>
            <person name="Pomrenke H."/>
            <person name="Lapidus A."/>
            <person name="Copeland A."/>
            <person name="Glavina Del Rio T."/>
            <person name="Lucas S."/>
            <person name="Chen F."/>
            <person name="Tice H."/>
            <person name="Cheng J.F."/>
            <person name="Saunders E."/>
            <person name="Han C."/>
            <person name="Bruce D."/>
            <person name="Goodwin L."/>
            <person name="Chain P."/>
            <person name="Pitluck S."/>
            <person name="Ovchinikova G."/>
            <person name="Pati A."/>
            <person name="Ivanova N."/>
            <person name="Mavromatis K."/>
            <person name="Chen A."/>
            <person name="Palaniappan K."/>
            <person name="Land M."/>
            <person name="Hauser L."/>
            <person name="Chang Y.J."/>
            <person name="Jeffries C.D."/>
            <person name="Brettin T."/>
            <person name="Goker M."/>
            <person name="Bristow J."/>
            <person name="Eisen J.A."/>
            <person name="Markowitz V."/>
            <person name="Hugenholtz P."/>
            <person name="Kyrpides N.C."/>
            <person name="Klenk H.P."/>
            <person name="Detter J.C."/>
        </authorList>
    </citation>
    <scope>NUCLEOTIDE SEQUENCE [LARGE SCALE GENOMIC DNA]</scope>
    <source>
        <strain evidence="3">ATCC 43812 / DSM 4252 / R-10</strain>
    </source>
</reference>
<dbReference type="KEGG" id="rmr:Rmar_2107"/>
<keyword evidence="3" id="KW-1185">Reference proteome</keyword>
<organism evidence="2 3">
    <name type="scientific">Rhodothermus marinus (strain ATCC 43812 / DSM 4252 / R-10)</name>
    <name type="common">Rhodothermus obamensis</name>
    <dbReference type="NCBI Taxonomy" id="518766"/>
    <lineage>
        <taxon>Bacteria</taxon>
        <taxon>Pseudomonadati</taxon>
        <taxon>Rhodothermota</taxon>
        <taxon>Rhodothermia</taxon>
        <taxon>Rhodothermales</taxon>
        <taxon>Rhodothermaceae</taxon>
        <taxon>Rhodothermus</taxon>
    </lineage>
</organism>